<keyword evidence="4 8" id="KW-0418">Kinase</keyword>
<sequence length="310" mass="34129">MVITVTLNPAMDKTLSIDNFSLGNVNRISKIRYDIGGKGINVSKVLKNFDIDSNCTGFLGGIWKETFNSELNKRGISNKFVKINDDTRTNTKIVDYLNETYTDINEAGPNVTKSEMNQFLENFKELCKQGDIVVISGGVSPSISKDIYRKLIKIAKEQGAFVILDADGELLKEGIKENPDVIKPNEHELELLLNKSIENEDAIIQESKRLINNGIGKILISMGHRGAIYVTKNSVNYCKGLKVPVKSTVGAGDSMVAALVYSKINNFTDEETLKYAVASGTAAVCLEGTDACTMEQVNGYLDQLNVESRR</sequence>
<keyword evidence="7" id="KW-0423">Lactose metabolism</keyword>
<evidence type="ECO:0000256" key="6">
    <source>
        <dbReference type="ARBA" id="ARBA00047745"/>
    </source>
</evidence>
<dbReference type="GO" id="GO:2001059">
    <property type="term" value="P:D-tagatose 6-phosphate catabolic process"/>
    <property type="evidence" value="ECO:0007669"/>
    <property type="project" value="UniProtKB-UniPathway"/>
</dbReference>
<dbReference type="NCBIfam" id="TIGR03828">
    <property type="entry name" value="pfkB"/>
    <property type="match status" value="1"/>
</dbReference>
<comment type="pathway">
    <text evidence="7">Carbohydrate metabolism; D-tagatose 6-phosphate degradation; D-glyceraldehyde 3-phosphate and glycerone phosphate from D-tagatose 6-phosphate: step 1/2.</text>
</comment>
<feature type="domain" description="Carbohydrate kinase PfkB" evidence="9">
    <location>
        <begin position="20"/>
        <end position="292"/>
    </location>
</feature>
<dbReference type="InterPro" id="IPR029056">
    <property type="entry name" value="Ribokinase-like"/>
</dbReference>
<dbReference type="Proteomes" id="UP000192468">
    <property type="component" value="Unassembled WGS sequence"/>
</dbReference>
<dbReference type="PANTHER" id="PTHR46566:SF1">
    <property type="entry name" value="1-PHOSPHOFRUCTOKINASE"/>
    <property type="match status" value="1"/>
</dbReference>
<evidence type="ECO:0000256" key="3">
    <source>
        <dbReference type="ARBA" id="ARBA00022741"/>
    </source>
</evidence>
<dbReference type="PANTHER" id="PTHR46566">
    <property type="entry name" value="1-PHOSPHOFRUCTOKINASE-RELATED"/>
    <property type="match status" value="1"/>
</dbReference>
<comment type="similarity">
    <text evidence="7">Belongs to the carbohydrate kinase PfkB family. LacC subfamily.</text>
</comment>
<dbReference type="EMBL" id="FWXH01000039">
    <property type="protein sequence ID" value="SMC29255.1"/>
    <property type="molecule type" value="Genomic_DNA"/>
</dbReference>
<keyword evidence="5 7" id="KW-0067">ATP-binding</keyword>
<dbReference type="GO" id="GO:0009024">
    <property type="term" value="F:tagatose-6-phosphate kinase activity"/>
    <property type="evidence" value="ECO:0007669"/>
    <property type="project" value="UniProtKB-EC"/>
</dbReference>
<dbReference type="InterPro" id="IPR002173">
    <property type="entry name" value="Carboh/pur_kinase_PfkB_CS"/>
</dbReference>
<organism evidence="10 11">
    <name type="scientific">Clostridium acidisoli DSM 12555</name>
    <dbReference type="NCBI Taxonomy" id="1121291"/>
    <lineage>
        <taxon>Bacteria</taxon>
        <taxon>Bacillati</taxon>
        <taxon>Bacillota</taxon>
        <taxon>Clostridia</taxon>
        <taxon>Eubacteriales</taxon>
        <taxon>Clostridiaceae</taxon>
        <taxon>Clostridium</taxon>
    </lineage>
</organism>
<evidence type="ECO:0000256" key="8">
    <source>
        <dbReference type="RuleBase" id="RU369061"/>
    </source>
</evidence>
<comment type="function">
    <text evidence="8">Catalyzes the ATP-dependent phosphorylation of fructose-l-phosphate to fructose-l,6-bisphosphate.</text>
</comment>
<dbReference type="FunFam" id="3.40.1190.20:FF:000001">
    <property type="entry name" value="Phosphofructokinase"/>
    <property type="match status" value="1"/>
</dbReference>
<dbReference type="NCBIfam" id="TIGR03168">
    <property type="entry name" value="1-PFK"/>
    <property type="match status" value="1"/>
</dbReference>
<comment type="catalytic activity">
    <reaction evidence="6 8">
        <text>beta-D-fructose 1-phosphate + ATP = beta-D-fructose 1,6-bisphosphate + ADP + H(+)</text>
        <dbReference type="Rhea" id="RHEA:14213"/>
        <dbReference type="ChEBI" id="CHEBI:15378"/>
        <dbReference type="ChEBI" id="CHEBI:30616"/>
        <dbReference type="ChEBI" id="CHEBI:32966"/>
        <dbReference type="ChEBI" id="CHEBI:138881"/>
        <dbReference type="ChEBI" id="CHEBI:456216"/>
        <dbReference type="EC" id="2.7.1.56"/>
    </reaction>
</comment>
<evidence type="ECO:0000313" key="11">
    <source>
        <dbReference type="Proteomes" id="UP000192468"/>
    </source>
</evidence>
<evidence type="ECO:0000256" key="7">
    <source>
        <dbReference type="PIRNR" id="PIRNR000535"/>
    </source>
</evidence>
<dbReference type="GO" id="GO:0005524">
    <property type="term" value="F:ATP binding"/>
    <property type="evidence" value="ECO:0007669"/>
    <property type="project" value="UniProtKB-UniRule"/>
</dbReference>
<gene>
    <name evidence="10" type="ORF">SAMN02745134_03823</name>
</gene>
<dbReference type="GO" id="GO:0005988">
    <property type="term" value="P:lactose metabolic process"/>
    <property type="evidence" value="ECO:0007669"/>
    <property type="project" value="UniProtKB-KW"/>
</dbReference>
<keyword evidence="11" id="KW-1185">Reference proteome</keyword>
<evidence type="ECO:0000313" key="10">
    <source>
        <dbReference type="EMBL" id="SMC29255.1"/>
    </source>
</evidence>
<dbReference type="OrthoDB" id="9801219at2"/>
<dbReference type="PROSITE" id="PS00584">
    <property type="entry name" value="PFKB_KINASES_2"/>
    <property type="match status" value="1"/>
</dbReference>
<dbReference type="Gene3D" id="3.40.1190.20">
    <property type="match status" value="1"/>
</dbReference>
<evidence type="ECO:0000256" key="5">
    <source>
        <dbReference type="ARBA" id="ARBA00022840"/>
    </source>
</evidence>
<proteinExistence type="inferred from homology"/>
<dbReference type="Pfam" id="PF00294">
    <property type="entry name" value="PfkB"/>
    <property type="match status" value="1"/>
</dbReference>
<evidence type="ECO:0000256" key="2">
    <source>
        <dbReference type="ARBA" id="ARBA00022679"/>
    </source>
</evidence>
<name>A0A1W1XZE5_9CLOT</name>
<dbReference type="SUPFAM" id="SSF53613">
    <property type="entry name" value="Ribokinase-like"/>
    <property type="match status" value="1"/>
</dbReference>
<dbReference type="AlphaFoldDB" id="A0A1W1XZE5"/>
<dbReference type="PIRSF" id="PIRSF000535">
    <property type="entry name" value="1PFK/6PFK/LacC"/>
    <property type="match status" value="1"/>
</dbReference>
<comment type="catalytic activity">
    <reaction evidence="7">
        <text>D-tagatofuranose 6-phosphate + ATP = D-tagatofuranose 1,6-bisphosphate + ADP + H(+)</text>
        <dbReference type="Rhea" id="RHEA:12420"/>
        <dbReference type="ChEBI" id="CHEBI:15378"/>
        <dbReference type="ChEBI" id="CHEBI:30616"/>
        <dbReference type="ChEBI" id="CHEBI:58694"/>
        <dbReference type="ChEBI" id="CHEBI:58695"/>
        <dbReference type="ChEBI" id="CHEBI:456216"/>
        <dbReference type="EC" id="2.7.1.144"/>
    </reaction>
</comment>
<dbReference type="STRING" id="1121291.SAMN02745134_03823"/>
<comment type="similarity">
    <text evidence="1">Belongs to the carbohydrate kinase pfkB family.</text>
</comment>
<dbReference type="InterPro" id="IPR011611">
    <property type="entry name" value="PfkB_dom"/>
</dbReference>
<dbReference type="UniPathway" id="UPA00704">
    <property type="reaction ID" value="UER00715"/>
</dbReference>
<dbReference type="GO" id="GO:0016052">
    <property type="term" value="P:carbohydrate catabolic process"/>
    <property type="evidence" value="ECO:0007669"/>
    <property type="project" value="UniProtKB-ARBA"/>
</dbReference>
<accession>A0A1W1XZE5</accession>
<dbReference type="GO" id="GO:0044281">
    <property type="term" value="P:small molecule metabolic process"/>
    <property type="evidence" value="ECO:0007669"/>
    <property type="project" value="UniProtKB-ARBA"/>
</dbReference>
<keyword evidence="3 7" id="KW-0547">Nucleotide-binding</keyword>
<keyword evidence="2 7" id="KW-0808">Transferase</keyword>
<dbReference type="InterPro" id="IPR022463">
    <property type="entry name" value="1-PFruKinase"/>
</dbReference>
<reference evidence="10 11" key="1">
    <citation type="submission" date="2017-04" db="EMBL/GenBank/DDBJ databases">
        <authorList>
            <person name="Afonso C.L."/>
            <person name="Miller P.J."/>
            <person name="Scott M.A."/>
            <person name="Spackman E."/>
            <person name="Goraichik I."/>
            <person name="Dimitrov K.M."/>
            <person name="Suarez D.L."/>
            <person name="Swayne D.E."/>
        </authorList>
    </citation>
    <scope>NUCLEOTIDE SEQUENCE [LARGE SCALE GENOMIC DNA]</scope>
    <source>
        <strain evidence="10 11">DSM 12555</strain>
    </source>
</reference>
<dbReference type="GO" id="GO:0005829">
    <property type="term" value="C:cytosol"/>
    <property type="evidence" value="ECO:0007669"/>
    <property type="project" value="TreeGrafter"/>
</dbReference>
<evidence type="ECO:0000259" key="9">
    <source>
        <dbReference type="Pfam" id="PF00294"/>
    </source>
</evidence>
<dbReference type="CDD" id="cd01164">
    <property type="entry name" value="FruK_PfkB_like"/>
    <property type="match status" value="1"/>
</dbReference>
<dbReference type="GO" id="GO:0008662">
    <property type="term" value="F:1-phosphofructokinase activity"/>
    <property type="evidence" value="ECO:0007669"/>
    <property type="project" value="UniProtKB-UniRule"/>
</dbReference>
<protein>
    <recommendedName>
        <fullName evidence="7">Tagatose-6-phosphate kinase</fullName>
        <ecNumber evidence="7">2.7.1.144</ecNumber>
    </recommendedName>
</protein>
<evidence type="ECO:0000256" key="4">
    <source>
        <dbReference type="ARBA" id="ARBA00022777"/>
    </source>
</evidence>
<dbReference type="EC" id="2.7.1.144" evidence="7"/>
<dbReference type="RefSeq" id="WP_084117795.1">
    <property type="nucleotide sequence ID" value="NZ_FWXH01000039.1"/>
</dbReference>
<dbReference type="InterPro" id="IPR017583">
    <property type="entry name" value="Tagatose/fructose_Pkinase"/>
</dbReference>
<evidence type="ECO:0000256" key="1">
    <source>
        <dbReference type="ARBA" id="ARBA00005380"/>
    </source>
</evidence>